<accession>A0A0E4CU55</accession>
<dbReference type="PRINTS" id="PR00133">
    <property type="entry name" value="GLHYDRLASE3"/>
</dbReference>
<name>A0A0E4CU55_9BACL</name>
<evidence type="ECO:0000259" key="6">
    <source>
        <dbReference type="Pfam" id="PF00933"/>
    </source>
</evidence>
<dbReference type="SUPFAM" id="SSF51445">
    <property type="entry name" value="(Trans)glycosidases"/>
    <property type="match status" value="1"/>
</dbReference>
<dbReference type="EC" id="3.2.1.52" evidence="3"/>
<dbReference type="PANTHER" id="PTHR30480:SF13">
    <property type="entry name" value="BETA-HEXOSAMINIDASE"/>
    <property type="match status" value="1"/>
</dbReference>
<organism evidence="7 8">
    <name type="scientific">Paenibacillus riograndensis SBR5</name>
    <dbReference type="NCBI Taxonomy" id="1073571"/>
    <lineage>
        <taxon>Bacteria</taxon>
        <taxon>Bacillati</taxon>
        <taxon>Bacillota</taxon>
        <taxon>Bacilli</taxon>
        <taxon>Bacillales</taxon>
        <taxon>Paenibacillaceae</taxon>
        <taxon>Paenibacillus</taxon>
        <taxon>Paenibacillus sonchi group</taxon>
    </lineage>
</organism>
<comment type="catalytic activity">
    <reaction evidence="1">
        <text>Hydrolysis of terminal non-reducing N-acetyl-D-hexosamine residues in N-acetyl-beta-D-hexosaminides.</text>
        <dbReference type="EC" id="3.2.1.52"/>
    </reaction>
</comment>
<gene>
    <name evidence="7" type="ORF">PRIO_0272</name>
</gene>
<evidence type="ECO:0000256" key="1">
    <source>
        <dbReference type="ARBA" id="ARBA00001231"/>
    </source>
</evidence>
<keyword evidence="4" id="KW-0378">Hydrolase</keyword>
<dbReference type="AlphaFoldDB" id="A0A0E4CU55"/>
<dbReference type="PATRIC" id="fig|1073571.4.peg.260"/>
<protein>
    <recommendedName>
        <fullName evidence="3">beta-N-acetylhexosaminidase</fullName>
        <ecNumber evidence="3">3.2.1.52</ecNumber>
    </recommendedName>
</protein>
<dbReference type="HOGENOM" id="CLU_008392_5_3_9"/>
<dbReference type="KEGG" id="pri:PRIO_0272"/>
<evidence type="ECO:0000256" key="2">
    <source>
        <dbReference type="ARBA" id="ARBA00005336"/>
    </source>
</evidence>
<feature type="domain" description="Glycoside hydrolase family 3 N-terminal" evidence="6">
    <location>
        <begin position="60"/>
        <end position="329"/>
    </location>
</feature>
<dbReference type="Pfam" id="PF00933">
    <property type="entry name" value="Glyco_hydro_3"/>
    <property type="match status" value="1"/>
</dbReference>
<dbReference type="InterPro" id="IPR001764">
    <property type="entry name" value="Glyco_hydro_3_N"/>
</dbReference>
<dbReference type="EMBL" id="LN831776">
    <property type="protein sequence ID" value="CQR51526.1"/>
    <property type="molecule type" value="Genomic_DNA"/>
</dbReference>
<dbReference type="GO" id="GO:0005975">
    <property type="term" value="P:carbohydrate metabolic process"/>
    <property type="evidence" value="ECO:0007669"/>
    <property type="project" value="InterPro"/>
</dbReference>
<evidence type="ECO:0000313" key="7">
    <source>
        <dbReference type="EMBL" id="CQR51526.1"/>
    </source>
</evidence>
<proteinExistence type="inferred from homology"/>
<keyword evidence="5" id="KW-0326">Glycosidase</keyword>
<comment type="similarity">
    <text evidence="2">Belongs to the glycosyl hydrolase 3 family.</text>
</comment>
<dbReference type="Gene3D" id="3.20.20.300">
    <property type="entry name" value="Glycoside hydrolase, family 3, N-terminal domain"/>
    <property type="match status" value="1"/>
</dbReference>
<dbReference type="RefSeq" id="WP_020426488.1">
    <property type="nucleotide sequence ID" value="NZ_AGBD01000148.1"/>
</dbReference>
<dbReference type="InterPro" id="IPR050226">
    <property type="entry name" value="NagZ_Beta-hexosaminidase"/>
</dbReference>
<dbReference type="InterPro" id="IPR036962">
    <property type="entry name" value="Glyco_hydro_3_N_sf"/>
</dbReference>
<evidence type="ECO:0000256" key="3">
    <source>
        <dbReference type="ARBA" id="ARBA00012663"/>
    </source>
</evidence>
<dbReference type="GO" id="GO:0009254">
    <property type="term" value="P:peptidoglycan turnover"/>
    <property type="evidence" value="ECO:0007669"/>
    <property type="project" value="TreeGrafter"/>
</dbReference>
<dbReference type="Proteomes" id="UP000033163">
    <property type="component" value="Chromosome I"/>
</dbReference>
<evidence type="ECO:0000256" key="5">
    <source>
        <dbReference type="ARBA" id="ARBA00023295"/>
    </source>
</evidence>
<dbReference type="PANTHER" id="PTHR30480">
    <property type="entry name" value="BETA-HEXOSAMINIDASE-RELATED"/>
    <property type="match status" value="1"/>
</dbReference>
<evidence type="ECO:0000313" key="8">
    <source>
        <dbReference type="Proteomes" id="UP000033163"/>
    </source>
</evidence>
<reference evidence="8" key="1">
    <citation type="submission" date="2015-03" db="EMBL/GenBank/DDBJ databases">
        <authorList>
            <person name="Wibberg D."/>
        </authorList>
    </citation>
    <scope>NUCLEOTIDE SEQUENCE [LARGE SCALE GENOMIC DNA]</scope>
</reference>
<dbReference type="InterPro" id="IPR017853">
    <property type="entry name" value="GH"/>
</dbReference>
<evidence type="ECO:0000256" key="4">
    <source>
        <dbReference type="ARBA" id="ARBA00022801"/>
    </source>
</evidence>
<sequence length="528" mass="58809">MKYIIEPSSRLREMAEEWDFRRLLNQVCCPTNARIGKQMSEFGAMFFFSGEKDALNEEIASFRSACGIPPFIVTDLENGPGEMIQGAQRFPHMMGISQTDSSELAYEIGRAAALEAGQIGYNWTFSPVVDQAIVPDSPVVSSRSAGQRPEQIIKIAGAYLRGLQDNGMMATIKHFPGDGYDTLDQHLTTPVNRLSPDEWIKGPGRVFRELIESGAMAVMPGHIALPAFDSPDERGIYPPATVSRALLQDLLRGELGFRGLIVTDAMEMGGIAGFMNYYDACAAALENGCDMLLFPRIEERFYLEMERCYSEGKLTRESLIDRACRVLSLKEQMGLLAADSAPVREREQPDRDAITRLAERAVAESLTLVKDRAGGVPFPLKSETRVLHVIIMNYADRYTGMYDRIRTELEKYSDHVDQWIDPGPERLFTAALPGTYDLILCSIGSRQDYGLNVTRLHGEVARNMMGGWTKLGTPVIFVSHFHPFIHKEYTASIDTLINTYGDIECTASLLVATIAGERPIRRELAAHD</sequence>
<dbReference type="GO" id="GO:0004563">
    <property type="term" value="F:beta-N-acetylhexosaminidase activity"/>
    <property type="evidence" value="ECO:0007669"/>
    <property type="project" value="UniProtKB-EC"/>
</dbReference>